<dbReference type="RefSeq" id="WP_066696174.1">
    <property type="nucleotide sequence ID" value="NZ_AP018664.1"/>
</dbReference>
<name>A0A494W5P2_9SPHN</name>
<evidence type="ECO:0000256" key="2">
    <source>
        <dbReference type="ARBA" id="ARBA00022801"/>
    </source>
</evidence>
<dbReference type="InterPro" id="IPR006104">
    <property type="entry name" value="Glyco_hydro_2_N"/>
</dbReference>
<dbReference type="Gene3D" id="2.60.40.10">
    <property type="entry name" value="Immunoglobulins"/>
    <property type="match status" value="1"/>
</dbReference>
<comment type="similarity">
    <text evidence="1">Belongs to the glycosyl hydrolase 2 family.</text>
</comment>
<keyword evidence="7" id="KW-1185">Reference proteome</keyword>
<feature type="domain" description="Glycosyl hydrolases family 2 sugar binding" evidence="4">
    <location>
        <begin position="286"/>
        <end position="364"/>
    </location>
</feature>
<dbReference type="InterPro" id="IPR005181">
    <property type="entry name" value="SASA"/>
</dbReference>
<evidence type="ECO:0000256" key="1">
    <source>
        <dbReference type="ARBA" id="ARBA00007401"/>
    </source>
</evidence>
<evidence type="ECO:0000313" key="7">
    <source>
        <dbReference type="Proteomes" id="UP000279959"/>
    </source>
</evidence>
<dbReference type="Pfam" id="PF02837">
    <property type="entry name" value="Glyco_hydro_2_N"/>
    <property type="match status" value="1"/>
</dbReference>
<dbReference type="Proteomes" id="UP000279959">
    <property type="component" value="Chromosome"/>
</dbReference>
<keyword evidence="2" id="KW-0378">Hydrolase</keyword>
<keyword evidence="3" id="KW-0732">Signal</keyword>
<dbReference type="EMBL" id="AP018664">
    <property type="protein sequence ID" value="BBD99903.1"/>
    <property type="molecule type" value="Genomic_DNA"/>
</dbReference>
<proteinExistence type="inferred from homology"/>
<dbReference type="GO" id="GO:0004553">
    <property type="term" value="F:hydrolase activity, hydrolyzing O-glycosyl compounds"/>
    <property type="evidence" value="ECO:0007669"/>
    <property type="project" value="InterPro"/>
</dbReference>
<dbReference type="InterPro" id="IPR036514">
    <property type="entry name" value="SGNH_hydro_sf"/>
</dbReference>
<feature type="domain" description="Sialate O-acetylesterase" evidence="5">
    <location>
        <begin position="416"/>
        <end position="539"/>
    </location>
</feature>
<dbReference type="GO" id="GO:0001681">
    <property type="term" value="F:sialate O-acetylesterase activity"/>
    <property type="evidence" value="ECO:0007669"/>
    <property type="project" value="InterPro"/>
</dbReference>
<dbReference type="Pfam" id="PF03629">
    <property type="entry name" value="SASA"/>
    <property type="match status" value="1"/>
</dbReference>
<dbReference type="SUPFAM" id="SSF49785">
    <property type="entry name" value="Galactose-binding domain-like"/>
    <property type="match status" value="1"/>
</dbReference>
<dbReference type="AlphaFoldDB" id="A0A494W5P2"/>
<evidence type="ECO:0000256" key="3">
    <source>
        <dbReference type="SAM" id="SignalP"/>
    </source>
</evidence>
<dbReference type="SUPFAM" id="SSF52266">
    <property type="entry name" value="SGNH hydrolase"/>
    <property type="match status" value="1"/>
</dbReference>
<dbReference type="InterPro" id="IPR008979">
    <property type="entry name" value="Galactose-bd-like_sf"/>
</dbReference>
<evidence type="ECO:0000259" key="4">
    <source>
        <dbReference type="Pfam" id="PF02837"/>
    </source>
</evidence>
<dbReference type="PANTHER" id="PTHR22901">
    <property type="entry name" value="SIALATE O-ACETYLESTERASE"/>
    <property type="match status" value="1"/>
</dbReference>
<feature type="signal peptide" evidence="3">
    <location>
        <begin position="1"/>
        <end position="27"/>
    </location>
</feature>
<sequence length="653" mass="69306">MRTVGNARVALTLGSALATLAAAPAWAAPRFDPMFSDHAVIQRDHPVTITGRAEPGEMVSVTFSSQSRQVKAAAEGRFEARFDPVGEAGQVQLVAQAASGTATARDVAVGDVFLCSGQSNMELEVRNAQDAVGQIRGSADDQLRLMLVPRAVADDPLRDFPKASSWQVAGPESVADFSAACFYMARELRKTAKVPIGAIASSWGGSRISPWMGPKAQAEVGQAAQSALVSLHGRDPFAAERQASAEWEAWWRKETGDRPGSEPWQPSARIAWTPVPRIGAWEDWGIPQMAAYNGMGWFRRDIDLTAEQAKAAAKLSTGLLDDVGRVWINGKPVGMSARSWVPSSFDVPPGVLKAGRNVVIVNILDSYGNGGLSGPAGVMKLAVGADSIPLADGWRYSIPAKTPDGAPRVPWGDTTGSGTLYNGMIAPLGSIGLKGVAWYQGESDVDLPGYDARMQAMMNDWRRQFGSPDLAFVAVQLAAYGTPVTQPWTSGWAAMRQVQYQAMARDPHGGLATAIDIGDPFDIHPGEKQEVGRRLARAMRAVAYGEAVSRTGPQGERAVASGDGGVIVEFTGLTGALHTRSSAQAIGFELCGESQNSCRFAPGRVDGARVVLAGDGQPVTRVRYAWANSPVINLYDDAPLPVGSFELPVTAAR</sequence>
<dbReference type="PANTHER" id="PTHR22901:SF0">
    <property type="entry name" value="SIALATE O-ACETYLESTERASE"/>
    <property type="match status" value="1"/>
</dbReference>
<dbReference type="GO" id="GO:0005975">
    <property type="term" value="P:carbohydrate metabolic process"/>
    <property type="evidence" value="ECO:0007669"/>
    <property type="project" value="InterPro"/>
</dbReference>
<gene>
    <name evidence="6" type="ORF">SAMIE_1034040</name>
</gene>
<protein>
    <submittedName>
        <fullName evidence="6">9-O-acetylesterase</fullName>
    </submittedName>
</protein>
<accession>A0A494W5P2</accession>
<dbReference type="InterPro" id="IPR039329">
    <property type="entry name" value="SIAE"/>
</dbReference>
<evidence type="ECO:0000259" key="5">
    <source>
        <dbReference type="Pfam" id="PF03629"/>
    </source>
</evidence>
<reference evidence="6 7" key="1">
    <citation type="submission" date="2018-05" db="EMBL/GenBank/DDBJ databases">
        <title>Complete Genome Sequence of the Nonylphenol-Degrading Bacterium Sphingobium amiense DSM 16289T.</title>
        <authorList>
            <person name="Ootsuka M."/>
            <person name="Nishizawa T."/>
            <person name="Ohta H."/>
        </authorList>
    </citation>
    <scope>NUCLEOTIDE SEQUENCE [LARGE SCALE GENOMIC DNA]</scope>
    <source>
        <strain evidence="6 7">DSM 16289</strain>
    </source>
</reference>
<evidence type="ECO:0000313" key="6">
    <source>
        <dbReference type="EMBL" id="BBD99903.1"/>
    </source>
</evidence>
<dbReference type="Gene3D" id="3.40.50.1110">
    <property type="entry name" value="SGNH hydrolase"/>
    <property type="match status" value="2"/>
</dbReference>
<organism evidence="6 7">
    <name type="scientific">Sphingobium amiense</name>
    <dbReference type="NCBI Taxonomy" id="135719"/>
    <lineage>
        <taxon>Bacteria</taxon>
        <taxon>Pseudomonadati</taxon>
        <taxon>Pseudomonadota</taxon>
        <taxon>Alphaproteobacteria</taxon>
        <taxon>Sphingomonadales</taxon>
        <taxon>Sphingomonadaceae</taxon>
        <taxon>Sphingobium</taxon>
    </lineage>
</organism>
<dbReference type="InterPro" id="IPR013783">
    <property type="entry name" value="Ig-like_fold"/>
</dbReference>
<feature type="chain" id="PRO_5019747942" evidence="3">
    <location>
        <begin position="28"/>
        <end position="653"/>
    </location>
</feature>
<dbReference type="KEGG" id="sami:SAMIE_1034040"/>